<keyword evidence="12" id="KW-0175">Coiled coil</keyword>
<dbReference type="InterPro" id="IPR037671">
    <property type="entry name" value="PIGN_N"/>
</dbReference>
<dbReference type="SUPFAM" id="SSF53649">
    <property type="entry name" value="Alkaline phosphatase-like"/>
    <property type="match status" value="1"/>
</dbReference>
<dbReference type="GO" id="GO:0006506">
    <property type="term" value="P:GPI anchor biosynthetic process"/>
    <property type="evidence" value="ECO:0007669"/>
    <property type="project" value="UniProtKB-KW"/>
</dbReference>
<dbReference type="Gene3D" id="3.40.720.10">
    <property type="entry name" value="Alkaline Phosphatase, subunit A"/>
    <property type="match status" value="1"/>
</dbReference>
<feature type="compositionally biased region" description="Polar residues" evidence="13">
    <location>
        <begin position="379"/>
        <end position="390"/>
    </location>
</feature>
<dbReference type="InterPro" id="IPR011598">
    <property type="entry name" value="bHLH_dom"/>
</dbReference>
<evidence type="ECO:0000256" key="5">
    <source>
        <dbReference type="ARBA" id="ARBA00022502"/>
    </source>
</evidence>
<dbReference type="Pfam" id="PF01663">
    <property type="entry name" value="Phosphodiest"/>
    <property type="match status" value="1"/>
</dbReference>
<keyword evidence="9 14" id="KW-1133">Transmembrane helix</keyword>
<dbReference type="CDD" id="cd00083">
    <property type="entry name" value="bHLH_SF"/>
    <property type="match status" value="1"/>
</dbReference>
<feature type="transmembrane region" description="Helical" evidence="14">
    <location>
        <begin position="2091"/>
        <end position="2110"/>
    </location>
</feature>
<feature type="compositionally biased region" description="Basic residues" evidence="13">
    <location>
        <begin position="334"/>
        <end position="345"/>
    </location>
</feature>
<feature type="transmembrane region" description="Helical" evidence="14">
    <location>
        <begin position="2155"/>
        <end position="2179"/>
    </location>
</feature>
<keyword evidence="5" id="KW-0337">GPI-anchor biosynthesis</keyword>
<evidence type="ECO:0000256" key="9">
    <source>
        <dbReference type="ARBA" id="ARBA00022989"/>
    </source>
</evidence>
<evidence type="ECO:0000256" key="13">
    <source>
        <dbReference type="SAM" id="MobiDB-lite"/>
    </source>
</evidence>
<feature type="transmembrane region" description="Helical" evidence="14">
    <location>
        <begin position="2051"/>
        <end position="2071"/>
    </location>
</feature>
<feature type="region of interest" description="Disordered" evidence="13">
    <location>
        <begin position="1160"/>
        <end position="1190"/>
    </location>
</feature>
<evidence type="ECO:0000259" key="15">
    <source>
        <dbReference type="PROSITE" id="PS50888"/>
    </source>
</evidence>
<proteinExistence type="inferred from homology"/>
<dbReference type="CDD" id="cd16020">
    <property type="entry name" value="GPI_EPT_1"/>
    <property type="match status" value="1"/>
</dbReference>
<dbReference type="SUPFAM" id="SSF47459">
    <property type="entry name" value="HLH, helix-loop-helix DNA-binding domain"/>
    <property type="match status" value="1"/>
</dbReference>
<dbReference type="InterPro" id="IPR002591">
    <property type="entry name" value="Phosphodiest/P_Trfase"/>
</dbReference>
<sequence length="2193" mass="244822">MPRVPRELSKCRNWEKERRERLSKAFDELAKVLPSYVPSLKICKIEILNQALATIVELKKEVETLSSADKTKSFKDDQVKKLQDRIKKLILRNEQLTSLFREAGITLPKVVGPIKKFRKPGLWSNRFPRNAEATRTNDTEKENVSSNGVRSKPKLAGASPVKCRKIKKNGKNGAGGSKNNVLLLSQIPAVPAINRQLVLVPNAPLNNVQQAPAVLTGSSKKQAKSSKVKPTNSTQTCLTPGTLILQNANVISLVPQPQLVIPQLPSQTIVISKVITKPKSLVTLRKNLPIRPSNCVTKTTQIIKVPIPALTSNYANASVLLKSAQKKSNSAKKATVRASKRKSSSAKHAEAKKPEPETRDESNKTDDQSKETQQKDSTDPQNTATDTPDTNPEIEMNLTGSAEKLISIESSIETAAVPDNETPASNTDNNWLPDKQQDLTAPSVEAPQPTSKTEDVPIKSPDAKATKTVETTAIEDPMKNIDLIHSDLSNDLFASLQVPPGCQNAESTSPTAAFLLAFPLVSSIKVTEVIDEENSDSQRETPTLLQIGGMDSSKPNDGLLNLDNFPFFNSNGYYNSKSNANKNSKLDGEAFSMYSESDRGLELFPKTQMKTAGKSSGKSNENHIDKMLSNIENNEVLFQQNAPNNNKLVASKLTHVVSDKMDSSCNVLSVMNIPQEHEQSTASKFNSSENILYKNVQVSKQLDNSLNKMHMFTFNTEKDTTQKLNSDVSCHTFAANQSSSRAKTSDVANTYFNPLFESLKTCKSSAKIPDKDAECLKDDGSKDVCSKSPCYFSSNFPAASCASNYKADFSKQCTYESQRNYPTPFYTNCNYSYNYPDANAQNYYKPDAKQPCYSLNYENYQEYRKTDAVASFSNNFPNATRKGSAGSKDKSKTVNWMTEQKTQTSDAFLPSFTNQSYSFTDTPDVNNLLDSKKTDFIDKRLSLPSFLEPHNFITPTLPTLVGDLALGNTLTTNDYKCAKETKRKIGYDNQANFLSVSQLVSHNKPDNAAVKAPARRLSAAKPAKPKRYDKSMEKKHGNNFDMFYDQKSRHGHNKNQLSSYSAEALIGTQETKKCDGAAKTSLADNIVPYFTTIDDGYANQNQNFHNSYGHNSFQNNNYPSNNFIYTTPSISTGYLSNNFEANSHDYSDNSINYNKTYNKNYRTNSKEDKNGGYSSVNAKRSKKSNQGNFDYPLLPIQGATNSPALADDYQFLPPPAAPYSCKNPSLYQKQNNDFNLAAVNGGALLPLPGISRGNIQHPQISPSSNTAGTSLTNFNLSTIFPEINKGSFNADIKTADMHRKTDRPPEETGKKYKIILSGIVIHALLLLAVFEVYFSSPLEHGMQPVKSTTNPPAKRLILFVADGLRAQAMFEDPNLDRTPFLTHIKQNKGSWGVSHTRVPTESRPGHVAILAGIYEDPSAILKGWKSNPVDFDSIINQSANAFAWGSPDILNIFDTNNSSSVHLHSYDSSVEDFAKLDTGELDSWVFDRAETFLKQTVSECKKDCEQYYASGNVYFLHLLGIDTAGHGYKPHSSQYEDNIKLVDSRIETITKLFNTVYNESENVFVFTADHGMTDWGSHGTGTDHETQTPLIAWGAGVRRNNTRQDVKQIDLAPLLASLIGINIPVNSLGRLPVGYLAVDPIEMVLSNVEELLRIFEKKSKRIERNALVFVPFGIDILRVMREKKEIVIEEFDEIGRLIIEGIDYYQNYYKYPVLVSVSLGFVMWIVYLCLCTFGLLSYSNSGKSTAIYIFVTALIVIVCFKTDLPLSSYLYFNFPVTAYYSFLSNGDFGKILPKSPVIFLRIIFYLLGIEILVYGFFHRVSFSFIMLILGVVLLKHDEINAMDKFNWLISCGILSIFPCLPVMKTNFNLLVYLMGYLSYAMMFIKLHLRDLRFYESYKHVKLQYSVLYAQFFFLHSAVIYVLLIEFGYIPSDSNIKYLSWIISIVPVLLIPFTDNFVMLRLASIVYGFAPFYALVSSNFELLFSSFYVILLYNWLVIESKCANNSHKMVYYGKFSAAALPLRDRRSTALRPLISRSPIAPSPVDGEAFRRGFMFVALIFVGFFGTGTIASLNSFDPMWTRAFLTVFSPFKMAGLILLKFIVPFVFACGVFRGINEAVKGRILNMFCVILVFSDLMVLQFLYLIDNKGSWLDIGTSLSHFVIVEGFTVVLMLLYGVAACLTGVRYGLRRRVWGD</sequence>
<feature type="coiled-coil region" evidence="12">
    <location>
        <begin position="48"/>
        <end position="99"/>
    </location>
</feature>
<evidence type="ECO:0000256" key="4">
    <source>
        <dbReference type="ARBA" id="ARBA00020831"/>
    </source>
</evidence>
<dbReference type="EMBL" id="OU900095">
    <property type="protein sequence ID" value="CAG9859115.1"/>
    <property type="molecule type" value="Genomic_DNA"/>
</dbReference>
<evidence type="ECO:0000256" key="6">
    <source>
        <dbReference type="ARBA" id="ARBA00022679"/>
    </source>
</evidence>
<dbReference type="Proteomes" id="UP001153712">
    <property type="component" value="Chromosome 2"/>
</dbReference>
<organism evidence="16 17">
    <name type="scientific">Phyllotreta striolata</name>
    <name type="common">Striped flea beetle</name>
    <name type="synonym">Crioceris striolata</name>
    <dbReference type="NCBI Taxonomy" id="444603"/>
    <lineage>
        <taxon>Eukaryota</taxon>
        <taxon>Metazoa</taxon>
        <taxon>Ecdysozoa</taxon>
        <taxon>Arthropoda</taxon>
        <taxon>Hexapoda</taxon>
        <taxon>Insecta</taxon>
        <taxon>Pterygota</taxon>
        <taxon>Neoptera</taxon>
        <taxon>Endopterygota</taxon>
        <taxon>Coleoptera</taxon>
        <taxon>Polyphaga</taxon>
        <taxon>Cucujiformia</taxon>
        <taxon>Chrysomeloidea</taxon>
        <taxon>Chrysomelidae</taxon>
        <taxon>Galerucinae</taxon>
        <taxon>Alticini</taxon>
        <taxon>Phyllotreta</taxon>
    </lineage>
</organism>
<accession>A0A9N9TRQ8</accession>
<feature type="transmembrane region" description="Helical" evidence="14">
    <location>
        <begin position="1935"/>
        <end position="1952"/>
    </location>
</feature>
<protein>
    <recommendedName>
        <fullName evidence="4">GPI ethanolamine phosphate transferase 1</fullName>
    </recommendedName>
</protein>
<keyword evidence="6" id="KW-0808">Transferase</keyword>
<dbReference type="Pfam" id="PF04987">
    <property type="entry name" value="PigN"/>
    <property type="match status" value="1"/>
</dbReference>
<dbReference type="InterPro" id="IPR017850">
    <property type="entry name" value="Alkaline_phosphatase_core_sf"/>
</dbReference>
<dbReference type="Gene3D" id="4.10.280.10">
    <property type="entry name" value="Helix-loop-helix DNA-binding domain"/>
    <property type="match status" value="1"/>
</dbReference>
<evidence type="ECO:0000256" key="7">
    <source>
        <dbReference type="ARBA" id="ARBA00022692"/>
    </source>
</evidence>
<feature type="region of interest" description="Disordered" evidence="13">
    <location>
        <begin position="415"/>
        <end position="468"/>
    </location>
</feature>
<evidence type="ECO:0000256" key="1">
    <source>
        <dbReference type="ARBA" id="ARBA00004477"/>
    </source>
</evidence>
<feature type="region of interest" description="Disordered" evidence="13">
    <location>
        <begin position="128"/>
        <end position="159"/>
    </location>
</feature>
<keyword evidence="10 14" id="KW-0472">Membrane</keyword>
<feature type="transmembrane region" description="Helical" evidence="14">
    <location>
        <begin position="1845"/>
        <end position="1863"/>
    </location>
</feature>
<name>A0A9N9TRQ8_PHYSR</name>
<keyword evidence="7 14" id="KW-0812">Transmembrane</keyword>
<evidence type="ECO:0000313" key="17">
    <source>
        <dbReference type="Proteomes" id="UP001153712"/>
    </source>
</evidence>
<feature type="region of interest" description="Disordered" evidence="13">
    <location>
        <begin position="324"/>
        <end position="395"/>
    </location>
</feature>
<evidence type="ECO:0000256" key="11">
    <source>
        <dbReference type="ARBA" id="ARBA00023180"/>
    </source>
</evidence>
<dbReference type="InterPro" id="IPR007070">
    <property type="entry name" value="GPI_EtnP_transferase_1"/>
</dbReference>
<keyword evidence="11" id="KW-0325">Glycoprotein</keyword>
<comment type="pathway">
    <text evidence="2">Glycolipid biosynthesis; glycosylphosphatidylinositol-anchor biosynthesis.</text>
</comment>
<evidence type="ECO:0000256" key="3">
    <source>
        <dbReference type="ARBA" id="ARBA00008400"/>
    </source>
</evidence>
<feature type="transmembrane region" description="Helical" evidence="14">
    <location>
        <begin position="1869"/>
        <end position="1886"/>
    </location>
</feature>
<evidence type="ECO:0000313" key="16">
    <source>
        <dbReference type="EMBL" id="CAG9859115.1"/>
    </source>
</evidence>
<feature type="transmembrane region" description="Helical" evidence="14">
    <location>
        <begin position="1981"/>
        <end position="1997"/>
    </location>
</feature>
<evidence type="ECO:0000256" key="2">
    <source>
        <dbReference type="ARBA" id="ARBA00004687"/>
    </source>
</evidence>
<gene>
    <name evidence="16" type="ORF">PHYEVI_LOCUS5491</name>
</gene>
<dbReference type="PANTHER" id="PTHR12250">
    <property type="entry name" value="PHOSPHATIDYLINOSITOL GLYCAN, CLASS N"/>
    <property type="match status" value="1"/>
</dbReference>
<comment type="similarity">
    <text evidence="3">Belongs to the PIGG/PIGN/PIGO family. PIGN subfamily.</text>
</comment>
<feature type="transmembrane region" description="Helical" evidence="14">
    <location>
        <begin position="1802"/>
        <end position="1833"/>
    </location>
</feature>
<dbReference type="SMART" id="SM00353">
    <property type="entry name" value="HLH"/>
    <property type="match status" value="1"/>
</dbReference>
<reference evidence="16" key="1">
    <citation type="submission" date="2022-01" db="EMBL/GenBank/DDBJ databases">
        <authorList>
            <person name="King R."/>
        </authorList>
    </citation>
    <scope>NUCLEOTIDE SEQUENCE</scope>
</reference>
<evidence type="ECO:0000256" key="14">
    <source>
        <dbReference type="SAM" id="Phobius"/>
    </source>
</evidence>
<feature type="compositionally biased region" description="Polar residues" evidence="13">
    <location>
        <begin position="1172"/>
        <end position="1188"/>
    </location>
</feature>
<feature type="compositionally biased region" description="Basic and acidic residues" evidence="13">
    <location>
        <begin position="452"/>
        <end position="467"/>
    </location>
</feature>
<keyword evidence="8" id="KW-0256">Endoplasmic reticulum</keyword>
<dbReference type="Pfam" id="PF00010">
    <property type="entry name" value="HLH"/>
    <property type="match status" value="1"/>
</dbReference>
<dbReference type="GO" id="GO:0051377">
    <property type="term" value="F:mannose-ethanolamine phosphotransferase activity"/>
    <property type="evidence" value="ECO:0007669"/>
    <property type="project" value="InterPro"/>
</dbReference>
<dbReference type="PROSITE" id="PS50888">
    <property type="entry name" value="BHLH"/>
    <property type="match status" value="1"/>
</dbReference>
<dbReference type="InterPro" id="IPR017852">
    <property type="entry name" value="GPI_EtnP_transferase_1_C"/>
</dbReference>
<feature type="domain" description="BHLH" evidence="15">
    <location>
        <begin position="6"/>
        <end position="58"/>
    </location>
</feature>
<feature type="transmembrane region" description="Helical" evidence="14">
    <location>
        <begin position="1713"/>
        <end position="1736"/>
    </location>
</feature>
<feature type="compositionally biased region" description="Low complexity" evidence="13">
    <location>
        <begin position="324"/>
        <end position="333"/>
    </location>
</feature>
<feature type="transmembrane region" description="Helical" evidence="14">
    <location>
        <begin position="1907"/>
        <end position="1929"/>
    </location>
</feature>
<evidence type="ECO:0000256" key="10">
    <source>
        <dbReference type="ARBA" id="ARBA00023136"/>
    </source>
</evidence>
<comment type="subcellular location">
    <subcellularLocation>
        <location evidence="1">Endoplasmic reticulum membrane</location>
        <topology evidence="1">Multi-pass membrane protein</topology>
    </subcellularLocation>
</comment>
<dbReference type="InterPro" id="IPR036638">
    <property type="entry name" value="HLH_DNA-bd_sf"/>
</dbReference>
<feature type="transmembrane region" description="Helical" evidence="14">
    <location>
        <begin position="2122"/>
        <end position="2143"/>
    </location>
</feature>
<dbReference type="GO" id="GO:0046983">
    <property type="term" value="F:protein dimerization activity"/>
    <property type="evidence" value="ECO:0007669"/>
    <property type="project" value="InterPro"/>
</dbReference>
<keyword evidence="17" id="KW-1185">Reference proteome</keyword>
<dbReference type="PANTHER" id="PTHR12250:SF0">
    <property type="entry name" value="GPI ETHANOLAMINE PHOSPHATE TRANSFERASE 1"/>
    <property type="match status" value="1"/>
</dbReference>
<dbReference type="GO" id="GO:0005789">
    <property type="term" value="C:endoplasmic reticulum membrane"/>
    <property type="evidence" value="ECO:0007669"/>
    <property type="project" value="UniProtKB-SubCell"/>
</dbReference>
<feature type="transmembrane region" description="Helical" evidence="14">
    <location>
        <begin position="1748"/>
        <end position="1772"/>
    </location>
</feature>
<feature type="compositionally biased region" description="Basic and acidic residues" evidence="13">
    <location>
        <begin position="347"/>
        <end position="378"/>
    </location>
</feature>
<dbReference type="OrthoDB" id="2748310at2759"/>
<evidence type="ECO:0000256" key="12">
    <source>
        <dbReference type="SAM" id="Coils"/>
    </source>
</evidence>
<evidence type="ECO:0000256" key="8">
    <source>
        <dbReference type="ARBA" id="ARBA00022824"/>
    </source>
</evidence>